<evidence type="ECO:0000313" key="2">
    <source>
        <dbReference type="Proteomes" id="UP000828390"/>
    </source>
</evidence>
<sequence>MLLRSDKVYEKSKSRLRLVDCGYLGLISLVQGVEISGPTIKRFLEQVSFTG</sequence>
<dbReference type="AlphaFoldDB" id="A0A9D4I6F5"/>
<comment type="caution">
    <text evidence="1">The sequence shown here is derived from an EMBL/GenBank/DDBJ whole genome shotgun (WGS) entry which is preliminary data.</text>
</comment>
<reference evidence="1" key="2">
    <citation type="submission" date="2020-11" db="EMBL/GenBank/DDBJ databases">
        <authorList>
            <person name="McCartney M.A."/>
            <person name="Auch B."/>
            <person name="Kono T."/>
            <person name="Mallez S."/>
            <person name="Becker A."/>
            <person name="Gohl D.M."/>
            <person name="Silverstein K.A.T."/>
            <person name="Koren S."/>
            <person name="Bechman K.B."/>
            <person name="Herman A."/>
            <person name="Abrahante J.E."/>
            <person name="Garbe J."/>
        </authorList>
    </citation>
    <scope>NUCLEOTIDE SEQUENCE</scope>
    <source>
        <strain evidence="1">Duluth1</strain>
        <tissue evidence="1">Whole animal</tissue>
    </source>
</reference>
<protein>
    <submittedName>
        <fullName evidence="1">Uncharacterized protein</fullName>
    </submittedName>
</protein>
<evidence type="ECO:0000313" key="1">
    <source>
        <dbReference type="EMBL" id="KAH3749048.1"/>
    </source>
</evidence>
<accession>A0A9D4I6F5</accession>
<organism evidence="1 2">
    <name type="scientific">Dreissena polymorpha</name>
    <name type="common">Zebra mussel</name>
    <name type="synonym">Mytilus polymorpha</name>
    <dbReference type="NCBI Taxonomy" id="45954"/>
    <lineage>
        <taxon>Eukaryota</taxon>
        <taxon>Metazoa</taxon>
        <taxon>Spiralia</taxon>
        <taxon>Lophotrochozoa</taxon>
        <taxon>Mollusca</taxon>
        <taxon>Bivalvia</taxon>
        <taxon>Autobranchia</taxon>
        <taxon>Heteroconchia</taxon>
        <taxon>Euheterodonta</taxon>
        <taxon>Imparidentia</taxon>
        <taxon>Neoheterodontei</taxon>
        <taxon>Myida</taxon>
        <taxon>Dreissenoidea</taxon>
        <taxon>Dreissenidae</taxon>
        <taxon>Dreissena</taxon>
    </lineage>
</organism>
<gene>
    <name evidence="1" type="ORF">DPMN_183538</name>
</gene>
<name>A0A9D4I6F5_DREPO</name>
<dbReference type="EMBL" id="JAIWYP010000010">
    <property type="protein sequence ID" value="KAH3749048.1"/>
    <property type="molecule type" value="Genomic_DNA"/>
</dbReference>
<keyword evidence="2" id="KW-1185">Reference proteome</keyword>
<reference evidence="1" key="1">
    <citation type="journal article" date="2019" name="bioRxiv">
        <title>The Genome of the Zebra Mussel, Dreissena polymorpha: A Resource for Invasive Species Research.</title>
        <authorList>
            <person name="McCartney M.A."/>
            <person name="Auch B."/>
            <person name="Kono T."/>
            <person name="Mallez S."/>
            <person name="Zhang Y."/>
            <person name="Obille A."/>
            <person name="Becker A."/>
            <person name="Abrahante J.E."/>
            <person name="Garbe J."/>
            <person name="Badalamenti J.P."/>
            <person name="Herman A."/>
            <person name="Mangelson H."/>
            <person name="Liachko I."/>
            <person name="Sullivan S."/>
            <person name="Sone E.D."/>
            <person name="Koren S."/>
            <person name="Silverstein K.A.T."/>
            <person name="Beckman K.B."/>
            <person name="Gohl D.M."/>
        </authorList>
    </citation>
    <scope>NUCLEOTIDE SEQUENCE</scope>
    <source>
        <strain evidence="1">Duluth1</strain>
        <tissue evidence="1">Whole animal</tissue>
    </source>
</reference>
<dbReference type="Proteomes" id="UP000828390">
    <property type="component" value="Unassembled WGS sequence"/>
</dbReference>
<proteinExistence type="predicted"/>